<feature type="transmembrane region" description="Helical" evidence="1">
    <location>
        <begin position="29"/>
        <end position="45"/>
    </location>
</feature>
<dbReference type="AlphaFoldDB" id="A0A2P2NY72"/>
<keyword evidence="1" id="KW-0472">Membrane</keyword>
<proteinExistence type="predicted"/>
<evidence type="ECO:0000313" key="2">
    <source>
        <dbReference type="EMBL" id="MBX47468.1"/>
    </source>
</evidence>
<keyword evidence="1" id="KW-1133">Transmembrane helix</keyword>
<organism evidence="2">
    <name type="scientific">Rhizophora mucronata</name>
    <name type="common">Asiatic mangrove</name>
    <dbReference type="NCBI Taxonomy" id="61149"/>
    <lineage>
        <taxon>Eukaryota</taxon>
        <taxon>Viridiplantae</taxon>
        <taxon>Streptophyta</taxon>
        <taxon>Embryophyta</taxon>
        <taxon>Tracheophyta</taxon>
        <taxon>Spermatophyta</taxon>
        <taxon>Magnoliopsida</taxon>
        <taxon>eudicotyledons</taxon>
        <taxon>Gunneridae</taxon>
        <taxon>Pentapetalae</taxon>
        <taxon>rosids</taxon>
        <taxon>fabids</taxon>
        <taxon>Malpighiales</taxon>
        <taxon>Rhizophoraceae</taxon>
        <taxon>Rhizophora</taxon>
    </lineage>
</organism>
<protein>
    <submittedName>
        <fullName evidence="2">Uncharacterized protein</fullName>
    </submittedName>
</protein>
<dbReference type="EMBL" id="GGEC01066984">
    <property type="protein sequence ID" value="MBX47468.1"/>
    <property type="molecule type" value="Transcribed_RNA"/>
</dbReference>
<keyword evidence="1" id="KW-0812">Transmembrane</keyword>
<reference evidence="2" key="1">
    <citation type="submission" date="2018-02" db="EMBL/GenBank/DDBJ databases">
        <title>Rhizophora mucronata_Transcriptome.</title>
        <authorList>
            <person name="Meera S.P."/>
            <person name="Sreeshan A."/>
            <person name="Augustine A."/>
        </authorList>
    </citation>
    <scope>NUCLEOTIDE SEQUENCE</scope>
    <source>
        <tissue evidence="2">Leaf</tissue>
    </source>
</reference>
<name>A0A2P2NY72_RHIMU</name>
<sequence length="47" mass="5260">MSSCSSSPTKPFSVRNSSLGLRLFSSLEWSTWGVFLISLVKWVLLKP</sequence>
<evidence type="ECO:0000256" key="1">
    <source>
        <dbReference type="SAM" id="Phobius"/>
    </source>
</evidence>
<accession>A0A2P2NY72</accession>